<accession>X1IP57</accession>
<dbReference type="GO" id="GO:0033389">
    <property type="term" value="P:putrescine biosynthetic process from arginine, via agmatine"/>
    <property type="evidence" value="ECO:0007669"/>
    <property type="project" value="TreeGrafter"/>
</dbReference>
<dbReference type="InterPro" id="IPR023696">
    <property type="entry name" value="Ureohydrolase_dom_sf"/>
</dbReference>
<keyword evidence="3" id="KW-0378">Hydrolase</keyword>
<dbReference type="InterPro" id="IPR006035">
    <property type="entry name" value="Ureohydrolase"/>
</dbReference>
<comment type="caution">
    <text evidence="4">The sequence shown here is derived from an EMBL/GenBank/DDBJ whole genome shotgun (WGS) entry which is preliminary data.</text>
</comment>
<evidence type="ECO:0000313" key="4">
    <source>
        <dbReference type="EMBL" id="GAH67914.1"/>
    </source>
</evidence>
<protein>
    <recommendedName>
        <fullName evidence="5">Agmatinase</fullName>
    </recommendedName>
</protein>
<gene>
    <name evidence="4" type="ORF">S03H2_54594</name>
</gene>
<feature type="non-terminal residue" evidence="4">
    <location>
        <position position="1"/>
    </location>
</feature>
<dbReference type="EMBL" id="BARU01034811">
    <property type="protein sequence ID" value="GAH67914.1"/>
    <property type="molecule type" value="Genomic_DNA"/>
</dbReference>
<dbReference type="PROSITE" id="PS01053">
    <property type="entry name" value="ARGINASE_1"/>
    <property type="match status" value="1"/>
</dbReference>
<evidence type="ECO:0008006" key="5">
    <source>
        <dbReference type="Google" id="ProtNLM"/>
    </source>
</evidence>
<proteinExistence type="inferred from homology"/>
<keyword evidence="2" id="KW-0479">Metal-binding</keyword>
<organism evidence="4">
    <name type="scientific">marine sediment metagenome</name>
    <dbReference type="NCBI Taxonomy" id="412755"/>
    <lineage>
        <taxon>unclassified sequences</taxon>
        <taxon>metagenomes</taxon>
        <taxon>ecological metagenomes</taxon>
    </lineage>
</organism>
<name>X1IP57_9ZZZZ</name>
<dbReference type="PROSITE" id="PS51409">
    <property type="entry name" value="ARGINASE_2"/>
    <property type="match status" value="1"/>
</dbReference>
<dbReference type="Gene3D" id="3.40.800.10">
    <property type="entry name" value="Ureohydrolase domain"/>
    <property type="match status" value="1"/>
</dbReference>
<dbReference type="PANTHER" id="PTHR11358:SF26">
    <property type="entry name" value="GUANIDINO ACID HYDROLASE, MITOCHONDRIAL"/>
    <property type="match status" value="1"/>
</dbReference>
<dbReference type="InterPro" id="IPR020855">
    <property type="entry name" value="Ureohydrolase_Mn_BS"/>
</dbReference>
<comment type="similarity">
    <text evidence="1">Belongs to the arginase family. Agmatinase subfamily.</text>
</comment>
<evidence type="ECO:0000256" key="2">
    <source>
        <dbReference type="ARBA" id="ARBA00022723"/>
    </source>
</evidence>
<evidence type="ECO:0000256" key="3">
    <source>
        <dbReference type="ARBA" id="ARBA00022801"/>
    </source>
</evidence>
<dbReference type="Pfam" id="PF00491">
    <property type="entry name" value="Arginase"/>
    <property type="match status" value="1"/>
</dbReference>
<dbReference type="PANTHER" id="PTHR11358">
    <property type="entry name" value="ARGINASE/AGMATINASE"/>
    <property type="match status" value="1"/>
</dbReference>
<reference evidence="4" key="1">
    <citation type="journal article" date="2014" name="Front. Microbiol.">
        <title>High frequency of phylogenetically diverse reductive dehalogenase-homologous genes in deep subseafloor sedimentary metagenomes.</title>
        <authorList>
            <person name="Kawai M."/>
            <person name="Futagami T."/>
            <person name="Toyoda A."/>
            <person name="Takaki Y."/>
            <person name="Nishi S."/>
            <person name="Hori S."/>
            <person name="Arai W."/>
            <person name="Tsubouchi T."/>
            <person name="Morono Y."/>
            <person name="Uchiyama I."/>
            <person name="Ito T."/>
            <person name="Fujiyama A."/>
            <person name="Inagaki F."/>
            <person name="Takami H."/>
        </authorList>
    </citation>
    <scope>NUCLEOTIDE SEQUENCE</scope>
    <source>
        <strain evidence="4">Expedition CK06-06</strain>
    </source>
</reference>
<dbReference type="SUPFAM" id="SSF52768">
    <property type="entry name" value="Arginase/deacetylase"/>
    <property type="match status" value="1"/>
</dbReference>
<dbReference type="AlphaFoldDB" id="X1IP57"/>
<dbReference type="GO" id="GO:0046872">
    <property type="term" value="F:metal ion binding"/>
    <property type="evidence" value="ECO:0007669"/>
    <property type="project" value="UniProtKB-KW"/>
</dbReference>
<dbReference type="GO" id="GO:0008783">
    <property type="term" value="F:agmatinase activity"/>
    <property type="evidence" value="ECO:0007669"/>
    <property type="project" value="TreeGrafter"/>
</dbReference>
<sequence length="92" mass="10078">GKVKEIISGLKTNNIYLTIDLDVMDPSVMPAVGTPEPGGLGWYEICDLLSFAASAKKIVGFDVVELSPLQNEVRSDFLAAKLIYRLLGYIFK</sequence>
<evidence type="ECO:0000256" key="1">
    <source>
        <dbReference type="ARBA" id="ARBA00009227"/>
    </source>
</evidence>